<accession>A0ACB9T698</accession>
<gene>
    <name evidence="1" type="ORF">MML48_5g00015255</name>
</gene>
<sequence>MQNLEIVGVPMNRDENVITLATNIASVLGVELVPAEIDAIHRVPRPQAVGSNVQQKPKNIIIRFASRMKRNEFISAAKKKRGLNARDIGFGSDARIFINEHLSKYYKDLFYKAKAKCTENNFKYIWIKDCKIYARKTDAGRVVHISTEADLNRLV</sequence>
<evidence type="ECO:0000313" key="2">
    <source>
        <dbReference type="Proteomes" id="UP001056778"/>
    </source>
</evidence>
<name>A0ACB9T698_HOLOL</name>
<reference evidence="1" key="1">
    <citation type="submission" date="2022-04" db="EMBL/GenBank/DDBJ databases">
        <title>Chromosome-scale genome assembly of Holotrichia oblita Faldermann.</title>
        <authorList>
            <person name="Rongchong L."/>
        </authorList>
    </citation>
    <scope>NUCLEOTIDE SEQUENCE</scope>
    <source>
        <strain evidence="1">81SQS9</strain>
    </source>
</reference>
<evidence type="ECO:0000313" key="1">
    <source>
        <dbReference type="EMBL" id="KAI4462337.1"/>
    </source>
</evidence>
<comment type="caution">
    <text evidence="1">The sequence shown here is derived from an EMBL/GenBank/DDBJ whole genome shotgun (WGS) entry which is preliminary data.</text>
</comment>
<keyword evidence="2" id="KW-1185">Reference proteome</keyword>
<dbReference type="EMBL" id="CM043019">
    <property type="protein sequence ID" value="KAI4462337.1"/>
    <property type="molecule type" value="Genomic_DNA"/>
</dbReference>
<proteinExistence type="predicted"/>
<dbReference type="Proteomes" id="UP001056778">
    <property type="component" value="Chromosome 5"/>
</dbReference>
<organism evidence="1 2">
    <name type="scientific">Holotrichia oblita</name>
    <name type="common">Chafer beetle</name>
    <dbReference type="NCBI Taxonomy" id="644536"/>
    <lineage>
        <taxon>Eukaryota</taxon>
        <taxon>Metazoa</taxon>
        <taxon>Ecdysozoa</taxon>
        <taxon>Arthropoda</taxon>
        <taxon>Hexapoda</taxon>
        <taxon>Insecta</taxon>
        <taxon>Pterygota</taxon>
        <taxon>Neoptera</taxon>
        <taxon>Endopterygota</taxon>
        <taxon>Coleoptera</taxon>
        <taxon>Polyphaga</taxon>
        <taxon>Scarabaeiformia</taxon>
        <taxon>Scarabaeidae</taxon>
        <taxon>Melolonthinae</taxon>
        <taxon>Holotrichia</taxon>
    </lineage>
</organism>
<protein>
    <submittedName>
        <fullName evidence="1">L1 transposable element-related</fullName>
    </submittedName>
</protein>